<evidence type="ECO:0000313" key="3">
    <source>
        <dbReference type="Proteomes" id="UP000240989"/>
    </source>
</evidence>
<feature type="transmembrane region" description="Helical" evidence="1">
    <location>
        <begin position="9"/>
        <end position="29"/>
    </location>
</feature>
<keyword evidence="3" id="KW-1185">Reference proteome</keyword>
<feature type="transmembrane region" description="Helical" evidence="1">
    <location>
        <begin position="35"/>
        <end position="56"/>
    </location>
</feature>
<proteinExistence type="predicted"/>
<evidence type="ECO:0000313" key="2">
    <source>
        <dbReference type="EMBL" id="PSX07012.1"/>
    </source>
</evidence>
<keyword evidence="1" id="KW-0472">Membrane</keyword>
<dbReference type="RefSeq" id="WP_146154926.1">
    <property type="nucleotide sequence ID" value="NZ_PYOU01000014.1"/>
</dbReference>
<organism evidence="2 3">
    <name type="scientific">Photobacterium angustum</name>
    <dbReference type="NCBI Taxonomy" id="661"/>
    <lineage>
        <taxon>Bacteria</taxon>
        <taxon>Pseudomonadati</taxon>
        <taxon>Pseudomonadota</taxon>
        <taxon>Gammaproteobacteria</taxon>
        <taxon>Vibrionales</taxon>
        <taxon>Vibrionaceae</taxon>
        <taxon>Photobacterium</taxon>
    </lineage>
</organism>
<gene>
    <name evidence="2" type="ORF">C0W27_15700</name>
</gene>
<accession>A0ABX5H100</accession>
<comment type="caution">
    <text evidence="2">The sequence shown here is derived from an EMBL/GenBank/DDBJ whole genome shotgun (WGS) entry which is preliminary data.</text>
</comment>
<keyword evidence="1" id="KW-1133">Transmembrane helix</keyword>
<feature type="non-terminal residue" evidence="2">
    <location>
        <position position="144"/>
    </location>
</feature>
<name>A0ABX5H100_PHOAN</name>
<dbReference type="EMBL" id="PYOU01000014">
    <property type="protein sequence ID" value="PSX07012.1"/>
    <property type="molecule type" value="Genomic_DNA"/>
</dbReference>
<protein>
    <submittedName>
        <fullName evidence="2">Uncharacterized protein</fullName>
    </submittedName>
</protein>
<evidence type="ECO:0000256" key="1">
    <source>
        <dbReference type="SAM" id="Phobius"/>
    </source>
</evidence>
<reference evidence="2 3" key="1">
    <citation type="submission" date="2018-01" db="EMBL/GenBank/DDBJ databases">
        <title>Whole genome sequencing of Histamine producing bacteria.</title>
        <authorList>
            <person name="Butler K."/>
        </authorList>
    </citation>
    <scope>NUCLEOTIDE SEQUENCE [LARGE SCALE GENOMIC DNA]</scope>
    <source>
        <strain evidence="2 3">A6-1</strain>
    </source>
</reference>
<dbReference type="Proteomes" id="UP000240989">
    <property type="component" value="Unassembled WGS sequence"/>
</dbReference>
<keyword evidence="1" id="KW-0812">Transmembrane</keyword>
<sequence length="144" mass="16543">MIKNIIIKYGLYLLSAFPIMLTIGVIWSIRGAMPIDVFILFNIVTILISVGLSLGADTLFKNEFPYVFYPTRPVNSDDLNKLENELKTFTPRADENGDISLPKDNKSNCYDKELPFRSVEFEQSYNLLRNLILEISEDRSMKLI</sequence>